<evidence type="ECO:0000313" key="2">
    <source>
        <dbReference type="EMBL" id="MRX52368.1"/>
    </source>
</evidence>
<dbReference type="EMBL" id="WKKF01000001">
    <property type="protein sequence ID" value="MRX52368.1"/>
    <property type="molecule type" value="Genomic_DNA"/>
</dbReference>
<feature type="domain" description="Resolvase HTH" evidence="1">
    <location>
        <begin position="141"/>
        <end position="176"/>
    </location>
</feature>
<keyword evidence="3" id="KW-1185">Reference proteome</keyword>
<proteinExistence type="predicted"/>
<dbReference type="InterPro" id="IPR009057">
    <property type="entry name" value="Homeodomain-like_sf"/>
</dbReference>
<dbReference type="Proteomes" id="UP000441585">
    <property type="component" value="Unassembled WGS sequence"/>
</dbReference>
<reference evidence="2 3" key="1">
    <citation type="submission" date="2019-11" db="EMBL/GenBank/DDBJ databases">
        <title>Bacillus idriensis genome.</title>
        <authorList>
            <person name="Konopka E.N."/>
            <person name="Newman J.D."/>
        </authorList>
    </citation>
    <scope>NUCLEOTIDE SEQUENCE [LARGE SCALE GENOMIC DNA]</scope>
    <source>
        <strain evidence="2 3">DSM 19097</strain>
    </source>
</reference>
<gene>
    <name evidence="2" type="ORF">GJU41_00160</name>
</gene>
<name>A0A6I2M2T0_9BACI</name>
<dbReference type="InterPro" id="IPR006120">
    <property type="entry name" value="Resolvase_HTH_dom"/>
</dbReference>
<dbReference type="Pfam" id="PF02796">
    <property type="entry name" value="HTH_7"/>
    <property type="match status" value="1"/>
</dbReference>
<protein>
    <submittedName>
        <fullName evidence="2">Helix-turn-helix domain-containing protein</fullName>
    </submittedName>
</protein>
<dbReference type="GO" id="GO:0003677">
    <property type="term" value="F:DNA binding"/>
    <property type="evidence" value="ECO:0007669"/>
    <property type="project" value="InterPro"/>
</dbReference>
<sequence>MAKRNKASKKRQKKQLMKRVAKTAAGMAAIVESEETPFIKTWLNPVIIDSGRTLPRMDLYLGKYSEANTEYQKELDAVYAGTVVVIERFLNHKSTLLHHCTECSANFYSRPEWLLNEKKQPHVCYTSLKHSHNKVVATPKKKRLTEADTMEMVALAEQGMTKTMIAKIYGVTRQTVINRLSKAGF</sequence>
<dbReference type="GO" id="GO:0000150">
    <property type="term" value="F:DNA strand exchange activity"/>
    <property type="evidence" value="ECO:0007669"/>
    <property type="project" value="InterPro"/>
</dbReference>
<evidence type="ECO:0000259" key="1">
    <source>
        <dbReference type="Pfam" id="PF02796"/>
    </source>
</evidence>
<comment type="caution">
    <text evidence="2">The sequence shown here is derived from an EMBL/GenBank/DDBJ whole genome shotgun (WGS) entry which is preliminary data.</text>
</comment>
<accession>A0A6I2M2T0</accession>
<evidence type="ECO:0000313" key="3">
    <source>
        <dbReference type="Proteomes" id="UP000441585"/>
    </source>
</evidence>
<organism evidence="2 3">
    <name type="scientific">Metabacillus idriensis</name>
    <dbReference type="NCBI Taxonomy" id="324768"/>
    <lineage>
        <taxon>Bacteria</taxon>
        <taxon>Bacillati</taxon>
        <taxon>Bacillota</taxon>
        <taxon>Bacilli</taxon>
        <taxon>Bacillales</taxon>
        <taxon>Bacillaceae</taxon>
        <taxon>Metabacillus</taxon>
    </lineage>
</organism>
<dbReference type="SUPFAM" id="SSF46689">
    <property type="entry name" value="Homeodomain-like"/>
    <property type="match status" value="1"/>
</dbReference>
<dbReference type="AlphaFoldDB" id="A0A6I2M2T0"/>
<dbReference type="RefSeq" id="WP_154317785.1">
    <property type="nucleotide sequence ID" value="NZ_CAJGAA010000001.1"/>
</dbReference>
<dbReference type="Gene3D" id="1.10.10.60">
    <property type="entry name" value="Homeodomain-like"/>
    <property type="match status" value="1"/>
</dbReference>